<protein>
    <submittedName>
        <fullName evidence="2">Antitoxin</fullName>
    </submittedName>
</protein>
<keyword evidence="3" id="KW-1185">Reference proteome</keyword>
<reference evidence="2" key="1">
    <citation type="submission" date="2022-06" db="EMBL/GenBank/DDBJ databases">
        <title>Genome public.</title>
        <authorList>
            <person name="Sun Q."/>
        </authorList>
    </citation>
    <scope>NUCLEOTIDE SEQUENCE</scope>
    <source>
        <strain evidence="2">CWNU-1</strain>
    </source>
</reference>
<proteinExistence type="predicted"/>
<dbReference type="EMBL" id="JAMQAW010000028">
    <property type="protein sequence ID" value="MCM2391026.1"/>
    <property type="molecule type" value="Genomic_DNA"/>
</dbReference>
<dbReference type="Proteomes" id="UP001431429">
    <property type="component" value="Unassembled WGS sequence"/>
</dbReference>
<sequence>MSVLDKLKNMLKGHESQVDKGVDKAGDKVDDRTQGKYTGQVDTAQDKLKGQYGSGGTSGTGQPPGPPQS</sequence>
<evidence type="ECO:0000313" key="2">
    <source>
        <dbReference type="EMBL" id="MCM2391026.1"/>
    </source>
</evidence>
<evidence type="ECO:0000313" key="3">
    <source>
        <dbReference type="Proteomes" id="UP001431429"/>
    </source>
</evidence>
<evidence type="ECO:0000256" key="1">
    <source>
        <dbReference type="SAM" id="MobiDB-lite"/>
    </source>
</evidence>
<feature type="region of interest" description="Disordered" evidence="1">
    <location>
        <begin position="1"/>
        <end position="69"/>
    </location>
</feature>
<dbReference type="Pfam" id="PF14013">
    <property type="entry name" value="MT0933_antitox"/>
    <property type="match status" value="1"/>
</dbReference>
<dbReference type="InterPro" id="IPR028037">
    <property type="entry name" value="Antitoxin_Rv0909/MT0933"/>
</dbReference>
<accession>A0ABT0US21</accession>
<name>A0ABT0US21_9ACTN</name>
<dbReference type="RefSeq" id="WP_250921359.1">
    <property type="nucleotide sequence ID" value="NZ_JAMQAW010000028.1"/>
</dbReference>
<feature type="compositionally biased region" description="Basic and acidic residues" evidence="1">
    <location>
        <begin position="1"/>
        <end position="34"/>
    </location>
</feature>
<organism evidence="2 3">
    <name type="scientific">Streptomyces albipurpureus</name>
    <dbReference type="NCBI Taxonomy" id="2897419"/>
    <lineage>
        <taxon>Bacteria</taxon>
        <taxon>Bacillati</taxon>
        <taxon>Actinomycetota</taxon>
        <taxon>Actinomycetes</taxon>
        <taxon>Kitasatosporales</taxon>
        <taxon>Streptomycetaceae</taxon>
        <taxon>Streptomyces</taxon>
    </lineage>
</organism>
<gene>
    <name evidence="2" type="ORF">NBG84_22490</name>
</gene>
<comment type="caution">
    <text evidence="2">The sequence shown here is derived from an EMBL/GenBank/DDBJ whole genome shotgun (WGS) entry which is preliminary data.</text>
</comment>